<feature type="domain" description="CBS" evidence="6">
    <location>
        <begin position="66"/>
        <end position="123"/>
    </location>
</feature>
<evidence type="ECO:0000256" key="3">
    <source>
        <dbReference type="ARBA" id="ARBA00023122"/>
    </source>
</evidence>
<dbReference type="EMBL" id="UYRV01118976">
    <property type="protein sequence ID" value="VDN31447.1"/>
    <property type="molecule type" value="Genomic_DNA"/>
</dbReference>
<evidence type="ECO:0000256" key="2">
    <source>
        <dbReference type="ARBA" id="ARBA00022737"/>
    </source>
</evidence>
<dbReference type="PROSITE" id="PS51371">
    <property type="entry name" value="CBS"/>
    <property type="match status" value="1"/>
</dbReference>
<name>A0A3P7NAK4_CYLGO</name>
<accession>A0A3P7NAK4</accession>
<dbReference type="InterPro" id="IPR000644">
    <property type="entry name" value="CBS_dom"/>
</dbReference>
<dbReference type="Proteomes" id="UP000271889">
    <property type="component" value="Unassembled WGS sequence"/>
</dbReference>
<dbReference type="Gene3D" id="3.10.580.10">
    <property type="entry name" value="CBS-domain"/>
    <property type="match status" value="2"/>
</dbReference>
<dbReference type="InterPro" id="IPR050511">
    <property type="entry name" value="AMPK_gamma/SDS23_families"/>
</dbReference>
<protein>
    <recommendedName>
        <fullName evidence="6">CBS domain-containing protein</fullName>
    </recommendedName>
</protein>
<sequence length="128" mass="14204">MLIIEACQEFCVHRVHRIIVREPQTGDILYLLTIKRVLQAIHKQNRSLHFAQWLSCPIKDSGVGTWDSAIHSVSVSDSLDDVASKLLSQKLSSLPVVNAEGETCDVVTKADIATALMESPNPQVRENK</sequence>
<dbReference type="PANTHER" id="PTHR13780">
    <property type="entry name" value="AMP-ACTIVATED PROTEIN KINASE, GAMMA REGULATORY SUBUNIT"/>
    <property type="match status" value="1"/>
</dbReference>
<dbReference type="SUPFAM" id="SSF54631">
    <property type="entry name" value="CBS-domain pair"/>
    <property type="match status" value="1"/>
</dbReference>
<dbReference type="PANTHER" id="PTHR13780:SF36">
    <property type="entry name" value="CBS DOMAIN-CONTAINING PROTEIN"/>
    <property type="match status" value="1"/>
</dbReference>
<evidence type="ECO:0000259" key="6">
    <source>
        <dbReference type="PROSITE" id="PS51371"/>
    </source>
</evidence>
<keyword evidence="3 5" id="KW-0129">CBS domain</keyword>
<evidence type="ECO:0000256" key="5">
    <source>
        <dbReference type="PROSITE-ProRule" id="PRU00703"/>
    </source>
</evidence>
<dbReference type="OrthoDB" id="418595at2759"/>
<evidence type="ECO:0000256" key="4">
    <source>
        <dbReference type="ARBA" id="ARBA00025878"/>
    </source>
</evidence>
<dbReference type="AlphaFoldDB" id="A0A3P7NAK4"/>
<gene>
    <name evidence="7" type="ORF">CGOC_LOCUS11824</name>
</gene>
<evidence type="ECO:0000313" key="7">
    <source>
        <dbReference type="EMBL" id="VDN31447.1"/>
    </source>
</evidence>
<proteinExistence type="inferred from homology"/>
<organism evidence="7 8">
    <name type="scientific">Cylicostephanus goldi</name>
    <name type="common">Nematode worm</name>
    <dbReference type="NCBI Taxonomy" id="71465"/>
    <lineage>
        <taxon>Eukaryota</taxon>
        <taxon>Metazoa</taxon>
        <taxon>Ecdysozoa</taxon>
        <taxon>Nematoda</taxon>
        <taxon>Chromadorea</taxon>
        <taxon>Rhabditida</taxon>
        <taxon>Rhabditina</taxon>
        <taxon>Rhabditomorpha</taxon>
        <taxon>Strongyloidea</taxon>
        <taxon>Strongylidae</taxon>
        <taxon>Cylicostephanus</taxon>
    </lineage>
</organism>
<comment type="similarity">
    <text evidence="1">Belongs to the 5'-AMP-activated protein kinase gamma subunit family.</text>
</comment>
<keyword evidence="2" id="KW-0677">Repeat</keyword>
<keyword evidence="8" id="KW-1185">Reference proteome</keyword>
<comment type="subunit">
    <text evidence="4">AMPK is a heterotrimer of an alpha catalytic subunit (PRKAA1 or PRKAA2), a beta (PRKAB1 or PRKAB2) and a gamma non-catalytic subunits (PRKAG1, PRKAG2 or PRKAG3). Interacts with FNIP1 and FNIP2.</text>
</comment>
<reference evidence="7 8" key="1">
    <citation type="submission" date="2018-11" db="EMBL/GenBank/DDBJ databases">
        <authorList>
            <consortium name="Pathogen Informatics"/>
        </authorList>
    </citation>
    <scope>NUCLEOTIDE SEQUENCE [LARGE SCALE GENOMIC DNA]</scope>
</reference>
<dbReference type="InterPro" id="IPR046342">
    <property type="entry name" value="CBS_dom_sf"/>
</dbReference>
<evidence type="ECO:0000256" key="1">
    <source>
        <dbReference type="ARBA" id="ARBA00006750"/>
    </source>
</evidence>
<evidence type="ECO:0000313" key="8">
    <source>
        <dbReference type="Proteomes" id="UP000271889"/>
    </source>
</evidence>
<dbReference type="Pfam" id="PF00571">
    <property type="entry name" value="CBS"/>
    <property type="match status" value="1"/>
</dbReference>